<proteinExistence type="inferred from homology"/>
<feature type="transmembrane region" description="Helical" evidence="15">
    <location>
        <begin position="26"/>
        <end position="45"/>
    </location>
</feature>
<evidence type="ECO:0000256" key="13">
    <source>
        <dbReference type="ARBA" id="ARBA00023209"/>
    </source>
</evidence>
<dbReference type="Pfam" id="PF01219">
    <property type="entry name" value="DAGK_prokar"/>
    <property type="match status" value="1"/>
</dbReference>
<keyword evidence="4" id="KW-0444">Lipid biosynthesis</keyword>
<accession>A0ABT0TY85</accession>
<comment type="subcellular location">
    <subcellularLocation>
        <location evidence="1">Cell membrane</location>
        <topology evidence="1">Multi-pass membrane protein</topology>
    </subcellularLocation>
</comment>
<evidence type="ECO:0000256" key="9">
    <source>
        <dbReference type="ARBA" id="ARBA00022840"/>
    </source>
</evidence>
<evidence type="ECO:0000256" key="14">
    <source>
        <dbReference type="ARBA" id="ARBA00023264"/>
    </source>
</evidence>
<keyword evidence="9" id="KW-0067">ATP-binding</keyword>
<evidence type="ECO:0000313" key="17">
    <source>
        <dbReference type="Proteomes" id="UP001202961"/>
    </source>
</evidence>
<comment type="similarity">
    <text evidence="2">Belongs to the bacterial diacylglycerol kinase family.</text>
</comment>
<evidence type="ECO:0000256" key="4">
    <source>
        <dbReference type="ARBA" id="ARBA00022516"/>
    </source>
</evidence>
<evidence type="ECO:0000256" key="15">
    <source>
        <dbReference type="SAM" id="Phobius"/>
    </source>
</evidence>
<dbReference type="InterPro" id="IPR033717">
    <property type="entry name" value="UDPK"/>
</dbReference>
<dbReference type="RefSeq" id="WP_250927214.1">
    <property type="nucleotide sequence ID" value="NZ_JAMQBK010000009.1"/>
</dbReference>
<evidence type="ECO:0000256" key="10">
    <source>
        <dbReference type="ARBA" id="ARBA00022989"/>
    </source>
</evidence>
<keyword evidence="8 16" id="KW-0418">Kinase</keyword>
<keyword evidence="6 15" id="KW-0812">Transmembrane</keyword>
<dbReference type="InterPro" id="IPR000829">
    <property type="entry name" value="DAGK"/>
</dbReference>
<keyword evidence="17" id="KW-1185">Reference proteome</keyword>
<dbReference type="Proteomes" id="UP001202961">
    <property type="component" value="Unassembled WGS sequence"/>
</dbReference>
<evidence type="ECO:0000256" key="12">
    <source>
        <dbReference type="ARBA" id="ARBA00023136"/>
    </source>
</evidence>
<evidence type="ECO:0000256" key="5">
    <source>
        <dbReference type="ARBA" id="ARBA00022679"/>
    </source>
</evidence>
<keyword evidence="12 15" id="KW-0472">Membrane</keyword>
<feature type="transmembrane region" description="Helical" evidence="15">
    <location>
        <begin position="51"/>
        <end position="77"/>
    </location>
</feature>
<sequence>MMPSWTDKFRVAFSGLFWAVRDQSSFHVHLSVTAAVLVLAGLLQLPSWQWAALILAIGLVMTAELLNTAIELLVAVIHPEHDPRVGRALDVAAAGVLFASLTAVAIGVLILGPAIYTRLFAG</sequence>
<evidence type="ECO:0000256" key="1">
    <source>
        <dbReference type="ARBA" id="ARBA00004651"/>
    </source>
</evidence>
<comment type="caution">
    <text evidence="16">The sequence shown here is derived from an EMBL/GenBank/DDBJ whole genome shotgun (WGS) entry which is preliminary data.</text>
</comment>
<evidence type="ECO:0000313" key="16">
    <source>
        <dbReference type="EMBL" id="MCM2369540.1"/>
    </source>
</evidence>
<evidence type="ECO:0000256" key="6">
    <source>
        <dbReference type="ARBA" id="ARBA00022692"/>
    </source>
</evidence>
<evidence type="ECO:0000256" key="7">
    <source>
        <dbReference type="ARBA" id="ARBA00022741"/>
    </source>
</evidence>
<dbReference type="CDD" id="cd14265">
    <property type="entry name" value="UDPK_IM_like"/>
    <property type="match status" value="1"/>
</dbReference>
<keyword evidence="5" id="KW-0808">Transferase</keyword>
<gene>
    <name evidence="16" type="ORF">NB063_02775</name>
</gene>
<protein>
    <submittedName>
        <fullName evidence="16">Diacylglycerol kinase family protein</fullName>
    </submittedName>
</protein>
<keyword evidence="13" id="KW-0594">Phospholipid biosynthesis</keyword>
<keyword evidence="14" id="KW-1208">Phospholipid metabolism</keyword>
<evidence type="ECO:0000256" key="2">
    <source>
        <dbReference type="ARBA" id="ARBA00005967"/>
    </source>
</evidence>
<dbReference type="Gene3D" id="1.10.287.3610">
    <property type="match status" value="1"/>
</dbReference>
<dbReference type="PANTHER" id="PTHR34299">
    <property type="entry name" value="DIACYLGLYCEROL KINASE"/>
    <property type="match status" value="1"/>
</dbReference>
<keyword evidence="7" id="KW-0547">Nucleotide-binding</keyword>
<evidence type="ECO:0000256" key="11">
    <source>
        <dbReference type="ARBA" id="ARBA00023098"/>
    </source>
</evidence>
<keyword evidence="3" id="KW-1003">Cell membrane</keyword>
<reference evidence="16 17" key="1">
    <citation type="journal article" date="2022" name="Syst. Appl. Microbiol.">
        <title>Rhodopirellula aestuarii sp. nov., a novel member of the genus Rhodopirellula isolated from brackish sediments collected in the Tagus River estuary, Portugal.</title>
        <authorList>
            <person name="Vitorino I.R."/>
            <person name="Klimek D."/>
            <person name="Calusinska M."/>
            <person name="Lobo-da-Cunha A."/>
            <person name="Vasconcelos V."/>
            <person name="Lage O.M."/>
        </authorList>
    </citation>
    <scope>NUCLEOTIDE SEQUENCE [LARGE SCALE GENOMIC DNA]</scope>
    <source>
        <strain evidence="16 17">ICT_H3.1</strain>
    </source>
</reference>
<dbReference type="EMBL" id="JAMQBK010000009">
    <property type="protein sequence ID" value="MCM2369540.1"/>
    <property type="molecule type" value="Genomic_DNA"/>
</dbReference>
<evidence type="ECO:0000256" key="8">
    <source>
        <dbReference type="ARBA" id="ARBA00022777"/>
    </source>
</evidence>
<keyword evidence="10 15" id="KW-1133">Transmembrane helix</keyword>
<keyword evidence="11" id="KW-0443">Lipid metabolism</keyword>
<dbReference type="GO" id="GO:0016301">
    <property type="term" value="F:kinase activity"/>
    <property type="evidence" value="ECO:0007669"/>
    <property type="project" value="UniProtKB-KW"/>
</dbReference>
<evidence type="ECO:0000256" key="3">
    <source>
        <dbReference type="ARBA" id="ARBA00022475"/>
    </source>
</evidence>
<dbReference type="InterPro" id="IPR036945">
    <property type="entry name" value="DAGK_sf"/>
</dbReference>
<dbReference type="PANTHER" id="PTHR34299:SF1">
    <property type="entry name" value="DIACYLGLYCEROL KINASE"/>
    <property type="match status" value="1"/>
</dbReference>
<organism evidence="16 17">
    <name type="scientific">Aporhodopirellula aestuarii</name>
    <dbReference type="NCBI Taxonomy" id="2950107"/>
    <lineage>
        <taxon>Bacteria</taxon>
        <taxon>Pseudomonadati</taxon>
        <taxon>Planctomycetota</taxon>
        <taxon>Planctomycetia</taxon>
        <taxon>Pirellulales</taxon>
        <taxon>Pirellulaceae</taxon>
        <taxon>Aporhodopirellula</taxon>
    </lineage>
</organism>
<name>A0ABT0TY85_9BACT</name>
<feature type="transmembrane region" description="Helical" evidence="15">
    <location>
        <begin position="89"/>
        <end position="116"/>
    </location>
</feature>